<reference evidence="1 2" key="1">
    <citation type="journal article" date="2019" name="Appl. Microbiol. Biotechnol.">
        <title>Genome sequence of Isaria javanica and comparative genome analysis insights into family S53 peptidase evolution in fungal entomopathogens.</title>
        <authorList>
            <person name="Lin R."/>
            <person name="Zhang X."/>
            <person name="Xin B."/>
            <person name="Zou M."/>
            <person name="Gao Y."/>
            <person name="Qin F."/>
            <person name="Hu Q."/>
            <person name="Xie B."/>
            <person name="Cheng X."/>
        </authorList>
    </citation>
    <scope>NUCLEOTIDE SEQUENCE [LARGE SCALE GENOMIC DNA]</scope>
    <source>
        <strain evidence="1 2">IJ1G</strain>
    </source>
</reference>
<evidence type="ECO:0000313" key="1">
    <source>
        <dbReference type="EMBL" id="TQV95119.1"/>
    </source>
</evidence>
<keyword evidence="2" id="KW-1185">Reference proteome</keyword>
<name>A0A545VVF0_9HYPO</name>
<organism evidence="1 2">
    <name type="scientific">Cordyceps javanica</name>
    <dbReference type="NCBI Taxonomy" id="43265"/>
    <lineage>
        <taxon>Eukaryota</taxon>
        <taxon>Fungi</taxon>
        <taxon>Dikarya</taxon>
        <taxon>Ascomycota</taxon>
        <taxon>Pezizomycotina</taxon>
        <taxon>Sordariomycetes</taxon>
        <taxon>Hypocreomycetidae</taxon>
        <taxon>Hypocreales</taxon>
        <taxon>Cordycipitaceae</taxon>
        <taxon>Cordyceps</taxon>
    </lineage>
</organism>
<sequence length="174" mass="20313">MASSSRSNSPYYKLYMKKKNPTLDKPDDRQISLLFIFCLSRHEPKAKIQRWTYAGITYGAWSDDVDNPLRNELEDKDLWGIVDTKQVEDPNSEVRKIIDLSPSDLDKHDEAYKRWLKAQVKGKFPDDEEKKRDPSEEYLDTGVTAEARDQWQNKYFKDMAHAKLATLLAKGLLR</sequence>
<protein>
    <submittedName>
        <fullName evidence="1">Uncharacterized protein</fullName>
    </submittedName>
</protein>
<proteinExistence type="predicted"/>
<accession>A0A545VVF0</accession>
<dbReference type="OrthoDB" id="4859511at2759"/>
<dbReference type="Proteomes" id="UP000315783">
    <property type="component" value="Unassembled WGS sequence"/>
</dbReference>
<evidence type="ECO:0000313" key="2">
    <source>
        <dbReference type="Proteomes" id="UP000315783"/>
    </source>
</evidence>
<dbReference type="EMBL" id="SPUK01000008">
    <property type="protein sequence ID" value="TQV95119.1"/>
    <property type="molecule type" value="Genomic_DNA"/>
</dbReference>
<comment type="caution">
    <text evidence="1">The sequence shown here is derived from an EMBL/GenBank/DDBJ whole genome shotgun (WGS) entry which is preliminary data.</text>
</comment>
<dbReference type="AlphaFoldDB" id="A0A545VVF0"/>
<gene>
    <name evidence="1" type="ORF">IF1G_06106</name>
</gene>